<reference evidence="12 13" key="1">
    <citation type="submission" date="2019-07" db="EMBL/GenBank/DDBJ databases">
        <title>Genomics analysis of Aphanomyces spp. identifies a new class of oomycete effector associated with host adaptation.</title>
        <authorList>
            <person name="Gaulin E."/>
        </authorList>
    </citation>
    <scope>NUCLEOTIDE SEQUENCE [LARGE SCALE GENOMIC DNA]</scope>
    <source>
        <strain evidence="12 13">ATCC 201684</strain>
    </source>
</reference>
<dbReference type="GO" id="GO:0005789">
    <property type="term" value="C:endoplasmic reticulum membrane"/>
    <property type="evidence" value="ECO:0007669"/>
    <property type="project" value="UniProtKB-SubCell"/>
</dbReference>
<protein>
    <recommendedName>
        <fullName evidence="8">Lipase maturation factor 2</fullName>
    </recommendedName>
</protein>
<comment type="caution">
    <text evidence="12">The sequence shown here is derived from an EMBL/GenBank/DDBJ whole genome shotgun (WGS) entry which is preliminary data.</text>
</comment>
<feature type="domain" description="Lipase maturation factor 1/2 C-terminal" evidence="11">
    <location>
        <begin position="459"/>
        <end position="598"/>
    </location>
</feature>
<evidence type="ECO:0000256" key="1">
    <source>
        <dbReference type="ARBA" id="ARBA00004477"/>
    </source>
</evidence>
<proteinExistence type="inferred from homology"/>
<comment type="subcellular location">
    <subcellularLocation>
        <location evidence="1">Endoplasmic reticulum membrane</location>
        <topology evidence="1">Multi-pass membrane protein</topology>
    </subcellularLocation>
</comment>
<feature type="transmembrane region" description="Helical" evidence="9">
    <location>
        <begin position="379"/>
        <end position="401"/>
    </location>
</feature>
<evidence type="ECO:0000313" key="13">
    <source>
        <dbReference type="Proteomes" id="UP000481153"/>
    </source>
</evidence>
<dbReference type="AlphaFoldDB" id="A0A6G0XUK4"/>
<name>A0A6G0XUK4_9STRA</name>
<evidence type="ECO:0000256" key="5">
    <source>
        <dbReference type="ARBA" id="ARBA00022989"/>
    </source>
</evidence>
<evidence type="ECO:0000256" key="6">
    <source>
        <dbReference type="ARBA" id="ARBA00023136"/>
    </source>
</evidence>
<dbReference type="PANTHER" id="PTHR14463">
    <property type="entry name" value="LIPASE MATURATION FACTOR"/>
    <property type="match status" value="1"/>
</dbReference>
<keyword evidence="6 9" id="KW-0472">Membrane</keyword>
<dbReference type="GO" id="GO:0051604">
    <property type="term" value="P:protein maturation"/>
    <property type="evidence" value="ECO:0007669"/>
    <property type="project" value="InterPro"/>
</dbReference>
<keyword evidence="5 9" id="KW-1133">Transmembrane helix</keyword>
<evidence type="ECO:0000259" key="11">
    <source>
        <dbReference type="Pfam" id="PF25179"/>
    </source>
</evidence>
<accession>A0A6G0XUK4</accession>
<evidence type="ECO:0000256" key="7">
    <source>
        <dbReference type="ARBA" id="ARBA00023180"/>
    </source>
</evidence>
<keyword evidence="3 9" id="KW-0812">Transmembrane</keyword>
<feature type="transmembrane region" description="Helical" evidence="9">
    <location>
        <begin position="107"/>
        <end position="124"/>
    </location>
</feature>
<gene>
    <name evidence="12" type="ORF">Ae201684_000839</name>
</gene>
<keyword evidence="7" id="KW-0325">Glycoprotein</keyword>
<dbReference type="Pfam" id="PF06762">
    <property type="entry name" value="LMF1"/>
    <property type="match status" value="1"/>
</dbReference>
<feature type="domain" description="Lipase maturation factor 1/2 N-terminal" evidence="10">
    <location>
        <begin position="125"/>
        <end position="277"/>
    </location>
</feature>
<comment type="similarity">
    <text evidence="2">Belongs to the lipase maturation factor family.</text>
</comment>
<dbReference type="Pfam" id="PF25179">
    <property type="entry name" value="LMF1_C"/>
    <property type="match status" value="1"/>
</dbReference>
<evidence type="ECO:0000256" key="3">
    <source>
        <dbReference type="ARBA" id="ARBA00022692"/>
    </source>
</evidence>
<keyword evidence="4" id="KW-0256">Endoplasmic reticulum</keyword>
<evidence type="ECO:0000256" key="8">
    <source>
        <dbReference type="ARBA" id="ARBA00040643"/>
    </source>
</evidence>
<dbReference type="InterPro" id="IPR009613">
    <property type="entry name" value="LMF"/>
</dbReference>
<dbReference type="InterPro" id="IPR057433">
    <property type="entry name" value="LMF1/2_C"/>
</dbReference>
<dbReference type="PANTHER" id="PTHR14463:SF5">
    <property type="entry name" value="LIPASE MATURATION FACTOR 2"/>
    <property type="match status" value="1"/>
</dbReference>
<dbReference type="VEuPathDB" id="FungiDB:AeMF1_016840"/>
<evidence type="ECO:0000259" key="10">
    <source>
        <dbReference type="Pfam" id="PF06762"/>
    </source>
</evidence>
<organism evidence="12 13">
    <name type="scientific">Aphanomyces euteiches</name>
    <dbReference type="NCBI Taxonomy" id="100861"/>
    <lineage>
        <taxon>Eukaryota</taxon>
        <taxon>Sar</taxon>
        <taxon>Stramenopiles</taxon>
        <taxon>Oomycota</taxon>
        <taxon>Saprolegniomycetes</taxon>
        <taxon>Saprolegniales</taxon>
        <taxon>Verrucalvaceae</taxon>
        <taxon>Aphanomyces</taxon>
    </lineage>
</organism>
<feature type="transmembrane region" description="Helical" evidence="9">
    <location>
        <begin position="291"/>
        <end position="309"/>
    </location>
</feature>
<evidence type="ECO:0000256" key="4">
    <source>
        <dbReference type="ARBA" id="ARBA00022824"/>
    </source>
</evidence>
<evidence type="ECO:0000313" key="12">
    <source>
        <dbReference type="EMBL" id="KAF0744351.1"/>
    </source>
</evidence>
<evidence type="ECO:0000256" key="9">
    <source>
        <dbReference type="SAM" id="Phobius"/>
    </source>
</evidence>
<feature type="transmembrane region" description="Helical" evidence="9">
    <location>
        <begin position="339"/>
        <end position="358"/>
    </location>
</feature>
<sequence>MGTNFEATTFLQAIGLVYAIAFCSIYSQVQGLYGEDGVEPVSAFIARVHRELGDQKLQHFAHLPSLVWFHEQMGLSPDLMMELLCLVGMVLATLATTKWFIAPESFGVMWLSYLSIVLMGGSFMRTQCDALLLEVGFIAIWIAPPFGNLSVFEPPQAMLWALRFVFVKYNFMTSGSKILSGDLTWLGLTAFDFHFATQEVPNTFSWYAHQLSPGVHSIWAAMSLFIQGPLSLLGISPCAEHRYPVIYLNVALQLVYLFTGNYGFSNILVIALGYSLFPATSDMTISDRLRALKYTYLVLGFAAVVYAAYNMFDVVYEDEVATGLRYSWTLRETKLTTNYVLPVVIFGGYSLVALASFVQNARLFYFGCQDLLKCRLTKSVASGHCVMFTVIGALLFGGLAVPLAKMDATYAETLPNFMKTAGIVTSKLRLSSPYGNFQKSTGVRKVTVPGTFINEFAIVARPEIIIEGSDDDGKTWQAYEFNSKPGNVNLAPKLVAPHLSRLDWQMAAAAKGNYSEHPWLVNFVNKLLHGSPTVLQLLDKAPFEGTPPKSIRAQLYHYDFTRWNTSWAREIPYVEILSSNTKNGSVWWTRTFVKDYLPAVDLKNPSLKKFVDEHGWSSKKVDSKDPCGASTQPGLCQSLVTLHSISNIREYLIAAFAIFMFLKYQVESKSERTKPKEKTD</sequence>
<keyword evidence="13" id="KW-1185">Reference proteome</keyword>
<dbReference type="InterPro" id="IPR057434">
    <property type="entry name" value="LMF1/2_N"/>
</dbReference>
<feature type="transmembrane region" description="Helical" evidence="9">
    <location>
        <begin position="131"/>
        <end position="152"/>
    </location>
</feature>
<feature type="transmembrane region" description="Helical" evidence="9">
    <location>
        <begin position="83"/>
        <end position="101"/>
    </location>
</feature>
<feature type="transmembrane region" description="Helical" evidence="9">
    <location>
        <begin position="254"/>
        <end position="279"/>
    </location>
</feature>
<dbReference type="Proteomes" id="UP000481153">
    <property type="component" value="Unassembled WGS sequence"/>
</dbReference>
<dbReference type="EMBL" id="VJMJ01000009">
    <property type="protein sequence ID" value="KAF0744351.1"/>
    <property type="molecule type" value="Genomic_DNA"/>
</dbReference>
<evidence type="ECO:0000256" key="2">
    <source>
        <dbReference type="ARBA" id="ARBA00005512"/>
    </source>
</evidence>